<dbReference type="Gene3D" id="2.60.11.10">
    <property type="entry name" value="Cytochrome c oxidase, subunit Vb"/>
    <property type="match status" value="1"/>
</dbReference>
<comment type="caution">
    <text evidence="4">The sequence shown here is derived from an EMBL/GenBank/DDBJ whole genome shotgun (WGS) entry which is preliminary data.</text>
</comment>
<organism evidence="4 5">
    <name type="scientific">Macrosiphum euphorbiae</name>
    <name type="common">potato aphid</name>
    <dbReference type="NCBI Taxonomy" id="13131"/>
    <lineage>
        <taxon>Eukaryota</taxon>
        <taxon>Metazoa</taxon>
        <taxon>Ecdysozoa</taxon>
        <taxon>Arthropoda</taxon>
        <taxon>Hexapoda</taxon>
        <taxon>Insecta</taxon>
        <taxon>Pterygota</taxon>
        <taxon>Neoptera</taxon>
        <taxon>Paraneoptera</taxon>
        <taxon>Hemiptera</taxon>
        <taxon>Sternorrhyncha</taxon>
        <taxon>Aphidomorpha</taxon>
        <taxon>Aphidoidea</taxon>
        <taxon>Aphididae</taxon>
        <taxon>Macrosiphini</taxon>
        <taxon>Macrosiphum</taxon>
    </lineage>
</organism>
<dbReference type="PANTHER" id="PTHR10122:SF0">
    <property type="entry name" value="CYTOCHROME C OXIDASE SUBUNIT 5B, ISOFORM A-RELATED"/>
    <property type="match status" value="1"/>
</dbReference>
<sequence length="128" mass="14353">MNSRLIVLGSKLAYRSSPRMFTTSAARLSTSKDEGFPDPLDLATGIEKKEMLLRLAGNDDPYNLKSIKPRCRHQETPNEIPSAFEARIVGCVCEEDSSHVKLDGLHSGEPKRCFCGHWFKLVYKEALV</sequence>
<evidence type="ECO:0000313" key="5">
    <source>
        <dbReference type="Proteomes" id="UP001160148"/>
    </source>
</evidence>
<proteinExistence type="predicted"/>
<reference evidence="4 5" key="1">
    <citation type="submission" date="2023-01" db="EMBL/GenBank/DDBJ databases">
        <authorList>
            <person name="Whitehead M."/>
        </authorList>
    </citation>
    <scope>NUCLEOTIDE SEQUENCE [LARGE SCALE GENOMIC DNA]</scope>
</reference>
<evidence type="ECO:0000313" key="4">
    <source>
        <dbReference type="EMBL" id="CAI6342940.1"/>
    </source>
</evidence>
<gene>
    <name evidence="4" type="ORF">MEUPH1_LOCUS270</name>
</gene>
<keyword evidence="1 3" id="KW-0479">Metal-binding</keyword>
<dbReference type="InterPro" id="IPR036972">
    <property type="entry name" value="Cyt_c_oxidase_su5b_sf"/>
</dbReference>
<dbReference type="EMBL" id="CARXXK010000001">
    <property type="protein sequence ID" value="CAI6342940.1"/>
    <property type="molecule type" value="Genomic_DNA"/>
</dbReference>
<dbReference type="Proteomes" id="UP001160148">
    <property type="component" value="Unassembled WGS sequence"/>
</dbReference>
<dbReference type="GO" id="GO:0045277">
    <property type="term" value="C:respiratory chain complex IV"/>
    <property type="evidence" value="ECO:0007669"/>
    <property type="project" value="InterPro"/>
</dbReference>
<dbReference type="GO" id="GO:0005740">
    <property type="term" value="C:mitochondrial envelope"/>
    <property type="evidence" value="ECO:0007669"/>
    <property type="project" value="InterPro"/>
</dbReference>
<dbReference type="PANTHER" id="PTHR10122">
    <property type="entry name" value="CYTOCHROME C OXIDASE SUBUNIT 5B, MITOCHONDRIAL"/>
    <property type="match status" value="1"/>
</dbReference>
<dbReference type="CDD" id="cd00924">
    <property type="entry name" value="Cyt_c_Oxidase_Vb"/>
    <property type="match status" value="1"/>
</dbReference>
<dbReference type="Pfam" id="PF01215">
    <property type="entry name" value="COX5B"/>
    <property type="match status" value="1"/>
</dbReference>
<feature type="binding site" evidence="3">
    <location>
        <position position="93"/>
    </location>
    <ligand>
        <name>Zn(2+)</name>
        <dbReference type="ChEBI" id="CHEBI:29105"/>
    </ligand>
</feature>
<dbReference type="GO" id="GO:0006123">
    <property type="term" value="P:mitochondrial electron transport, cytochrome c to oxygen"/>
    <property type="evidence" value="ECO:0007669"/>
    <property type="project" value="InterPro"/>
</dbReference>
<dbReference type="SUPFAM" id="SSF57802">
    <property type="entry name" value="Rubredoxin-like"/>
    <property type="match status" value="1"/>
</dbReference>
<feature type="binding site" evidence="3">
    <location>
        <position position="91"/>
    </location>
    <ligand>
        <name>Zn(2+)</name>
        <dbReference type="ChEBI" id="CHEBI:29105"/>
    </ligand>
</feature>
<evidence type="ECO:0000256" key="2">
    <source>
        <dbReference type="ARBA" id="ARBA00022833"/>
    </source>
</evidence>
<keyword evidence="5" id="KW-1185">Reference proteome</keyword>
<dbReference type="AlphaFoldDB" id="A0AAV0VHD9"/>
<keyword evidence="2 3" id="KW-0862">Zinc</keyword>
<feature type="binding site" evidence="3">
    <location>
        <position position="115"/>
    </location>
    <ligand>
        <name>Zn(2+)</name>
        <dbReference type="ChEBI" id="CHEBI:29105"/>
    </ligand>
</feature>
<feature type="binding site" evidence="3">
    <location>
        <position position="113"/>
    </location>
    <ligand>
        <name>Zn(2+)</name>
        <dbReference type="ChEBI" id="CHEBI:29105"/>
    </ligand>
</feature>
<accession>A0AAV0VHD9</accession>
<dbReference type="PROSITE" id="PS51359">
    <property type="entry name" value="COX5B_2"/>
    <property type="match status" value="1"/>
</dbReference>
<evidence type="ECO:0000256" key="3">
    <source>
        <dbReference type="PIRSR" id="PIRSR602124-1"/>
    </source>
</evidence>
<evidence type="ECO:0000256" key="1">
    <source>
        <dbReference type="ARBA" id="ARBA00022723"/>
    </source>
</evidence>
<protein>
    <submittedName>
        <fullName evidence="4">Uncharacterized protein</fullName>
    </submittedName>
</protein>
<name>A0AAV0VHD9_9HEMI</name>
<dbReference type="GO" id="GO:0046872">
    <property type="term" value="F:metal ion binding"/>
    <property type="evidence" value="ECO:0007669"/>
    <property type="project" value="UniProtKB-KW"/>
</dbReference>
<dbReference type="InterPro" id="IPR002124">
    <property type="entry name" value="Cyt_c_oxidase_su5b"/>
</dbReference>
<dbReference type="FunFam" id="2.60.11.10:FF:000004">
    <property type="entry name" value="Cytochrome c oxidase subunit 5B"/>
    <property type="match status" value="1"/>
</dbReference>